<reference evidence="1 2" key="1">
    <citation type="journal article" date="2024" name="BMC Genomics">
        <title>De novo assembly and annotation of Popillia japonica's genome with initial clues to its potential as an invasive pest.</title>
        <authorList>
            <person name="Cucini C."/>
            <person name="Boschi S."/>
            <person name="Funari R."/>
            <person name="Cardaioli E."/>
            <person name="Iannotti N."/>
            <person name="Marturano G."/>
            <person name="Paoli F."/>
            <person name="Bruttini M."/>
            <person name="Carapelli A."/>
            <person name="Frati F."/>
            <person name="Nardi F."/>
        </authorList>
    </citation>
    <scope>NUCLEOTIDE SEQUENCE [LARGE SCALE GENOMIC DNA]</scope>
    <source>
        <strain evidence="1">DMR45628</strain>
    </source>
</reference>
<gene>
    <name evidence="1" type="ORF">QE152_g25594</name>
</gene>
<sequence length="135" mass="16176">MGQSRAERNLQRILWRNNPEQRNLQRILWRKHKDEAVKSYTLNTVTYGTASAPFLAVRCLKQLAFENEVKYPEASRIISSDFYVDDMITGGETFESTLSITHHKLRLLRGRYDNRRRNHKLRLLRGRYDNRRRNL</sequence>
<accession>A0AAW1K1F6</accession>
<dbReference type="Proteomes" id="UP001458880">
    <property type="component" value="Unassembled WGS sequence"/>
</dbReference>
<proteinExistence type="predicted"/>
<evidence type="ECO:0000313" key="2">
    <source>
        <dbReference type="Proteomes" id="UP001458880"/>
    </source>
</evidence>
<dbReference type="AlphaFoldDB" id="A0AAW1K1F6"/>
<evidence type="ECO:0008006" key="3">
    <source>
        <dbReference type="Google" id="ProtNLM"/>
    </source>
</evidence>
<dbReference type="EMBL" id="JASPKY010000283">
    <property type="protein sequence ID" value="KAK9711204.1"/>
    <property type="molecule type" value="Genomic_DNA"/>
</dbReference>
<organism evidence="1 2">
    <name type="scientific">Popillia japonica</name>
    <name type="common">Japanese beetle</name>
    <dbReference type="NCBI Taxonomy" id="7064"/>
    <lineage>
        <taxon>Eukaryota</taxon>
        <taxon>Metazoa</taxon>
        <taxon>Ecdysozoa</taxon>
        <taxon>Arthropoda</taxon>
        <taxon>Hexapoda</taxon>
        <taxon>Insecta</taxon>
        <taxon>Pterygota</taxon>
        <taxon>Neoptera</taxon>
        <taxon>Endopterygota</taxon>
        <taxon>Coleoptera</taxon>
        <taxon>Polyphaga</taxon>
        <taxon>Scarabaeiformia</taxon>
        <taxon>Scarabaeidae</taxon>
        <taxon>Rutelinae</taxon>
        <taxon>Popillia</taxon>
    </lineage>
</organism>
<evidence type="ECO:0000313" key="1">
    <source>
        <dbReference type="EMBL" id="KAK9711204.1"/>
    </source>
</evidence>
<comment type="caution">
    <text evidence="1">The sequence shown here is derived from an EMBL/GenBank/DDBJ whole genome shotgun (WGS) entry which is preliminary data.</text>
</comment>
<keyword evidence="2" id="KW-1185">Reference proteome</keyword>
<name>A0AAW1K1F6_POPJA</name>
<protein>
    <recommendedName>
        <fullName evidence="3">Reverse transcriptase</fullName>
    </recommendedName>
</protein>